<dbReference type="PRINTS" id="PR00113">
    <property type="entry name" value="ALKPHPHTASE"/>
</dbReference>
<dbReference type="Gene3D" id="3.20.20.190">
    <property type="entry name" value="Phosphatidylinositol (PI) phosphodiesterase"/>
    <property type="match status" value="1"/>
</dbReference>
<dbReference type="GO" id="GO:0004035">
    <property type="term" value="F:alkaline phosphatase activity"/>
    <property type="evidence" value="ECO:0007669"/>
    <property type="project" value="UniProtKB-EC"/>
</dbReference>
<dbReference type="EC" id="3.1.3.1" evidence="3"/>
<reference evidence="3 4" key="1">
    <citation type="submission" date="2024-03" db="EMBL/GenBank/DDBJ databases">
        <authorList>
            <person name="Cao K."/>
        </authorList>
    </citation>
    <scope>NUCLEOTIDE SEQUENCE [LARGE SCALE GENOMIC DNA]</scope>
    <source>
        <strain evidence="3 4">MCCC 1K00696</strain>
    </source>
</reference>
<dbReference type="InterPro" id="IPR017946">
    <property type="entry name" value="PLC-like_Pdiesterase_TIM-brl"/>
</dbReference>
<comment type="similarity">
    <text evidence="2">Belongs to the alkaline phosphatase family.</text>
</comment>
<dbReference type="EMBL" id="CP150496">
    <property type="protein sequence ID" value="WYW55357.1"/>
    <property type="molecule type" value="Genomic_DNA"/>
</dbReference>
<accession>A0ABZ2TVR7</accession>
<keyword evidence="3" id="KW-0378">Hydrolase</keyword>
<dbReference type="CDD" id="cd16012">
    <property type="entry name" value="ALP"/>
    <property type="match status" value="1"/>
</dbReference>
<keyword evidence="4" id="KW-1185">Reference proteome</keyword>
<dbReference type="InterPro" id="IPR017850">
    <property type="entry name" value="Alkaline_phosphatase_core_sf"/>
</dbReference>
<dbReference type="SMART" id="SM00098">
    <property type="entry name" value="alkPPc"/>
    <property type="match status" value="1"/>
</dbReference>
<organism evidence="3 4">
    <name type="scientific">Polaribacter marinaquae</name>
    <dbReference type="NCBI Taxonomy" id="1642819"/>
    <lineage>
        <taxon>Bacteria</taxon>
        <taxon>Pseudomonadati</taxon>
        <taxon>Bacteroidota</taxon>
        <taxon>Flavobacteriia</taxon>
        <taxon>Flavobacteriales</taxon>
        <taxon>Flavobacteriaceae</taxon>
    </lineage>
</organism>
<dbReference type="SUPFAM" id="SSF51695">
    <property type="entry name" value="PLC-like phosphodiesterases"/>
    <property type="match status" value="1"/>
</dbReference>
<gene>
    <name evidence="3" type="ORF">WG950_12570</name>
</gene>
<evidence type="ECO:0000256" key="2">
    <source>
        <dbReference type="RuleBase" id="RU003946"/>
    </source>
</evidence>
<dbReference type="Pfam" id="PF13653">
    <property type="entry name" value="GDPD_2"/>
    <property type="match status" value="1"/>
</dbReference>
<dbReference type="PANTHER" id="PTHR11596:SF5">
    <property type="entry name" value="ALKALINE PHOSPHATASE"/>
    <property type="match status" value="1"/>
</dbReference>
<dbReference type="SUPFAM" id="SSF53649">
    <property type="entry name" value="Alkaline phosphatase-like"/>
    <property type="match status" value="1"/>
</dbReference>
<dbReference type="InterPro" id="IPR001952">
    <property type="entry name" value="Alkaline_phosphatase"/>
</dbReference>
<keyword evidence="1" id="KW-0597">Phosphoprotein</keyword>
<sequence length="599" mass="66156">MKYNSKITRVLFLLTLVVHCTLFGQQKPIIHSHNDYLQSVPFWNAFSNGATSFEADVFLKDKQLFVAHTQSEIQPKNTFETLYAKPLKTVLNLQYQEGKKLLLLIDIKSEAVSTLNKVISVLKKYPSIHNSNNIKIVISGNRPPANTYNTYPSYIYFDYQELGTEVSKKAWDKIGMVSLSFKRFSEWNGKGRLTHDDATKVKNIIAKAKKTKKPFRFWASPDSKRAWRTLADMGVDIINTDKPFLCASYFKSLPNRAITATTFSKVYQPSYSADQKDLPVKNIILLIGDGNGLAQISATTLANNGKLSLTQLKSIGFIKTQAADDFTTDSAAAGTALATGIKTNNRAIGTDPFRKPIQNITEILSSSNFSTACITTDNIIGATPASFYAHAIDRSDDAIISKHLINSKLNLFIGGGGANFKNTSLASNFTILPSLDNLENTTADKVGIFTAAHGLKTVMNGRGNLLANATKKGLDFLHKKNKPFFLMVEAAKIDHAGHANDTAGILAESIDFDKAITEALKFADTHPDTLVIITADHETSGFSIPQGNVKKHQIEGYFASYDHTAIMVPIFAYGPMSHEFQGVYENNEVFHKIMKILKK</sequence>
<dbReference type="RefSeq" id="WP_340932807.1">
    <property type="nucleotide sequence ID" value="NZ_CP150496.1"/>
</dbReference>
<proteinExistence type="inferred from homology"/>
<dbReference type="PANTHER" id="PTHR11596">
    <property type="entry name" value="ALKALINE PHOSPHATASE"/>
    <property type="match status" value="1"/>
</dbReference>
<dbReference type="Pfam" id="PF00245">
    <property type="entry name" value="Alk_phosphatase"/>
    <property type="match status" value="3"/>
</dbReference>
<evidence type="ECO:0000256" key="1">
    <source>
        <dbReference type="ARBA" id="ARBA00022553"/>
    </source>
</evidence>
<name>A0ABZ2TVR7_9FLAO</name>
<dbReference type="Gene3D" id="3.40.720.10">
    <property type="entry name" value="Alkaline Phosphatase, subunit A"/>
    <property type="match status" value="1"/>
</dbReference>
<protein>
    <submittedName>
        <fullName evidence="3">Alkaline phosphatase</fullName>
        <ecNumber evidence="3">3.1.3.1</ecNumber>
    </submittedName>
</protein>
<dbReference type="Proteomes" id="UP001491088">
    <property type="component" value="Chromosome"/>
</dbReference>
<evidence type="ECO:0000313" key="3">
    <source>
        <dbReference type="EMBL" id="WYW55357.1"/>
    </source>
</evidence>
<evidence type="ECO:0000313" key="4">
    <source>
        <dbReference type="Proteomes" id="UP001491088"/>
    </source>
</evidence>